<evidence type="ECO:0000256" key="3">
    <source>
        <dbReference type="SAM" id="SignalP"/>
    </source>
</evidence>
<dbReference type="InterPro" id="IPR000917">
    <property type="entry name" value="Sulfatase_N"/>
</dbReference>
<comment type="similarity">
    <text evidence="1">Belongs to the sulfatase family.</text>
</comment>
<dbReference type="AlphaFoldDB" id="A0A5C6M5P6"/>
<keyword evidence="2" id="KW-0378">Hydrolase</keyword>
<gene>
    <name evidence="5" type="ORF">E3A20_23570</name>
</gene>
<name>A0A5C6M5P6_9PLAN</name>
<accession>A0A5C6M5P6</accession>
<reference evidence="5 6" key="2">
    <citation type="submission" date="2019-08" db="EMBL/GenBank/DDBJ databases">
        <authorList>
            <person name="Henke P."/>
        </authorList>
    </citation>
    <scope>NUCLEOTIDE SEQUENCE [LARGE SCALE GENOMIC DNA]</scope>
    <source>
        <strain evidence="5">Phe10_nw2017</strain>
    </source>
</reference>
<dbReference type="SUPFAM" id="SSF53649">
    <property type="entry name" value="Alkaline phosphatase-like"/>
    <property type="match status" value="1"/>
</dbReference>
<dbReference type="PANTHER" id="PTHR42693:SF53">
    <property type="entry name" value="ENDO-4-O-SULFATASE"/>
    <property type="match status" value="1"/>
</dbReference>
<feature type="non-terminal residue" evidence="5">
    <location>
        <position position="385"/>
    </location>
</feature>
<dbReference type="Pfam" id="PF00884">
    <property type="entry name" value="Sulfatase"/>
    <property type="match status" value="1"/>
</dbReference>
<dbReference type="Proteomes" id="UP000321083">
    <property type="component" value="Unassembled WGS sequence"/>
</dbReference>
<feature type="signal peptide" evidence="3">
    <location>
        <begin position="1"/>
        <end position="25"/>
    </location>
</feature>
<sequence length="385" mass="41952">MRLNGVVQLCLTVCSWCLLVSSSLGQVQPPNIIVILVDDLGYGDIGPYGNTLQKTPALDRMASEGLRLTSFYSAPVCSVARAQLLTGCYGARVSVPGVYFPGGGQGLNPAEKTVAEYLRERGYRTACFGKWHLGDQPEFLPLQQGFDRYLGIPYSNDMQRRAKGGADPVVPLLRDNAVDRLLRDADQSEITRLYTEEALRFIRESGEQPFFLYLPHTAVHTPIWPGAAFRGRSGNGRFGDWVEEVDWSVGQILDELRQRQLDRRTLVLFTSDNGPWLIRGADGGSAGPLRGGKGSTWEGGVRVPTVAWWPGRIPAGRSTDRIAGTIDVLPTCVELAGGVVETERPLDGRSLTPLLFAETEAAEVSGRQEVCYSLGGDLRGVGRGV</sequence>
<dbReference type="GO" id="GO:0004065">
    <property type="term" value="F:arylsulfatase activity"/>
    <property type="evidence" value="ECO:0007669"/>
    <property type="project" value="TreeGrafter"/>
</dbReference>
<evidence type="ECO:0000259" key="4">
    <source>
        <dbReference type="Pfam" id="PF00884"/>
    </source>
</evidence>
<feature type="domain" description="Sulfatase N-terminal" evidence="4">
    <location>
        <begin position="30"/>
        <end position="337"/>
    </location>
</feature>
<dbReference type="InterPro" id="IPR050738">
    <property type="entry name" value="Sulfatase"/>
</dbReference>
<dbReference type="EMBL" id="SRHE01000628">
    <property type="protein sequence ID" value="TWW08514.1"/>
    <property type="molecule type" value="Genomic_DNA"/>
</dbReference>
<evidence type="ECO:0000313" key="5">
    <source>
        <dbReference type="EMBL" id="TWW08514.1"/>
    </source>
</evidence>
<dbReference type="InterPro" id="IPR017850">
    <property type="entry name" value="Alkaline_phosphatase_core_sf"/>
</dbReference>
<evidence type="ECO:0000256" key="2">
    <source>
        <dbReference type="ARBA" id="ARBA00022801"/>
    </source>
</evidence>
<dbReference type="CDD" id="cd16026">
    <property type="entry name" value="GALNS_like"/>
    <property type="match status" value="1"/>
</dbReference>
<proteinExistence type="inferred from homology"/>
<comment type="caution">
    <text evidence="5">The sequence shown here is derived from an EMBL/GenBank/DDBJ whole genome shotgun (WGS) entry which is preliminary data.</text>
</comment>
<evidence type="ECO:0000313" key="6">
    <source>
        <dbReference type="Proteomes" id="UP000321083"/>
    </source>
</evidence>
<protein>
    <recommendedName>
        <fullName evidence="4">Sulfatase N-terminal domain-containing protein</fullName>
    </recommendedName>
</protein>
<reference evidence="5 6" key="1">
    <citation type="submission" date="2019-08" db="EMBL/GenBank/DDBJ databases">
        <title>100 year-old enigma solved: identification of Planctomyces bekefii, the type genus and species of the phylum Planctomycetes.</title>
        <authorList>
            <person name="Svetlana D.N."/>
            <person name="Overmann J."/>
        </authorList>
    </citation>
    <scope>NUCLEOTIDE SEQUENCE [LARGE SCALE GENOMIC DNA]</scope>
    <source>
        <strain evidence="5">Phe10_nw2017</strain>
    </source>
</reference>
<organism evidence="5 6">
    <name type="scientific">Planctomyces bekefii</name>
    <dbReference type="NCBI Taxonomy" id="1653850"/>
    <lineage>
        <taxon>Bacteria</taxon>
        <taxon>Pseudomonadati</taxon>
        <taxon>Planctomycetota</taxon>
        <taxon>Planctomycetia</taxon>
        <taxon>Planctomycetales</taxon>
        <taxon>Planctomycetaceae</taxon>
        <taxon>Planctomyces</taxon>
    </lineage>
</organism>
<feature type="chain" id="PRO_5022789764" description="Sulfatase N-terminal domain-containing protein" evidence="3">
    <location>
        <begin position="26"/>
        <end position="385"/>
    </location>
</feature>
<keyword evidence="3" id="KW-0732">Signal</keyword>
<dbReference type="Gene3D" id="3.40.720.10">
    <property type="entry name" value="Alkaline Phosphatase, subunit A"/>
    <property type="match status" value="1"/>
</dbReference>
<dbReference type="PANTHER" id="PTHR42693">
    <property type="entry name" value="ARYLSULFATASE FAMILY MEMBER"/>
    <property type="match status" value="1"/>
</dbReference>
<evidence type="ECO:0000256" key="1">
    <source>
        <dbReference type="ARBA" id="ARBA00008779"/>
    </source>
</evidence>
<keyword evidence="6" id="KW-1185">Reference proteome</keyword>